<sequence>MPPTQRADFHHIDECDGGPPSPNDGSEKPLYGHIYLDAAANYTFCPVPIPKRARRKDIAVTGAGDGDGVYDLRLKFFGNGYLEMSVPRALLEGHHKLSSGAPERF</sequence>
<organism evidence="2 3">
    <name type="scientific">Hyaloscypha bicolor E</name>
    <dbReference type="NCBI Taxonomy" id="1095630"/>
    <lineage>
        <taxon>Eukaryota</taxon>
        <taxon>Fungi</taxon>
        <taxon>Dikarya</taxon>
        <taxon>Ascomycota</taxon>
        <taxon>Pezizomycotina</taxon>
        <taxon>Leotiomycetes</taxon>
        <taxon>Helotiales</taxon>
        <taxon>Hyaloscyphaceae</taxon>
        <taxon>Hyaloscypha</taxon>
        <taxon>Hyaloscypha bicolor</taxon>
    </lineage>
</organism>
<dbReference type="STRING" id="1095630.A0A2J6T991"/>
<keyword evidence="3" id="KW-1185">Reference proteome</keyword>
<protein>
    <submittedName>
        <fullName evidence="2">Uncharacterized protein</fullName>
    </submittedName>
</protein>
<gene>
    <name evidence="2" type="ORF">K444DRAFT_629997</name>
</gene>
<evidence type="ECO:0000313" key="3">
    <source>
        <dbReference type="Proteomes" id="UP000235371"/>
    </source>
</evidence>
<dbReference type="EMBL" id="KZ613813">
    <property type="protein sequence ID" value="PMD59589.1"/>
    <property type="molecule type" value="Genomic_DNA"/>
</dbReference>
<dbReference type="GeneID" id="36591213"/>
<feature type="region of interest" description="Disordered" evidence="1">
    <location>
        <begin position="1"/>
        <end position="29"/>
    </location>
</feature>
<dbReference type="RefSeq" id="XP_024736493.1">
    <property type="nucleotide sequence ID" value="XM_024883136.1"/>
</dbReference>
<proteinExistence type="predicted"/>
<dbReference type="Proteomes" id="UP000235371">
    <property type="component" value="Unassembled WGS sequence"/>
</dbReference>
<dbReference type="OrthoDB" id="3565165at2759"/>
<evidence type="ECO:0000256" key="1">
    <source>
        <dbReference type="SAM" id="MobiDB-lite"/>
    </source>
</evidence>
<accession>A0A2J6T991</accession>
<dbReference type="InParanoid" id="A0A2J6T991"/>
<reference evidence="2 3" key="1">
    <citation type="submission" date="2016-04" db="EMBL/GenBank/DDBJ databases">
        <title>A degradative enzymes factory behind the ericoid mycorrhizal symbiosis.</title>
        <authorList>
            <consortium name="DOE Joint Genome Institute"/>
            <person name="Martino E."/>
            <person name="Morin E."/>
            <person name="Grelet G."/>
            <person name="Kuo A."/>
            <person name="Kohler A."/>
            <person name="Daghino S."/>
            <person name="Barry K."/>
            <person name="Choi C."/>
            <person name="Cichocki N."/>
            <person name="Clum A."/>
            <person name="Copeland A."/>
            <person name="Hainaut M."/>
            <person name="Haridas S."/>
            <person name="Labutti K."/>
            <person name="Lindquist E."/>
            <person name="Lipzen A."/>
            <person name="Khouja H.-R."/>
            <person name="Murat C."/>
            <person name="Ohm R."/>
            <person name="Olson A."/>
            <person name="Spatafora J."/>
            <person name="Veneault-Fourrey C."/>
            <person name="Henrissat B."/>
            <person name="Grigoriev I."/>
            <person name="Martin F."/>
            <person name="Perotto S."/>
        </authorList>
    </citation>
    <scope>NUCLEOTIDE SEQUENCE [LARGE SCALE GENOMIC DNA]</scope>
    <source>
        <strain evidence="2 3">E</strain>
    </source>
</reference>
<dbReference type="AlphaFoldDB" id="A0A2J6T991"/>
<name>A0A2J6T991_9HELO</name>
<evidence type="ECO:0000313" key="2">
    <source>
        <dbReference type="EMBL" id="PMD59589.1"/>
    </source>
</evidence>